<dbReference type="InterPro" id="IPR045192">
    <property type="entry name" value="AP180-like"/>
</dbReference>
<comment type="caution">
    <text evidence="3">The sequence shown here is derived from an EMBL/GenBank/DDBJ whole genome shotgun (WGS) entry which is preliminary data.</text>
</comment>
<dbReference type="InterPro" id="IPR014712">
    <property type="entry name" value="ANTH_dom_sf"/>
</dbReference>
<protein>
    <recommendedName>
        <fullName evidence="2">ENTH domain-containing protein</fullName>
    </recommendedName>
</protein>
<accession>A0AAV9IZV9</accession>
<feature type="region of interest" description="Disordered" evidence="1">
    <location>
        <begin position="375"/>
        <end position="459"/>
    </location>
</feature>
<dbReference type="SUPFAM" id="SSF48464">
    <property type="entry name" value="ENTH/VHS domain"/>
    <property type="match status" value="1"/>
</dbReference>
<dbReference type="GO" id="GO:0005546">
    <property type="term" value="F:phosphatidylinositol-4,5-bisphosphate binding"/>
    <property type="evidence" value="ECO:0007669"/>
    <property type="project" value="TreeGrafter"/>
</dbReference>
<dbReference type="GO" id="GO:0005545">
    <property type="term" value="F:1-phosphatidylinositol binding"/>
    <property type="evidence" value="ECO:0007669"/>
    <property type="project" value="InterPro"/>
</dbReference>
<feature type="domain" description="ENTH" evidence="2">
    <location>
        <begin position="15"/>
        <end position="151"/>
    </location>
</feature>
<dbReference type="GO" id="GO:0000149">
    <property type="term" value="F:SNARE binding"/>
    <property type="evidence" value="ECO:0007669"/>
    <property type="project" value="TreeGrafter"/>
</dbReference>
<name>A0AAV9IZV9_CYACA</name>
<feature type="region of interest" description="Disordered" evidence="1">
    <location>
        <begin position="600"/>
        <end position="639"/>
    </location>
</feature>
<evidence type="ECO:0000256" key="1">
    <source>
        <dbReference type="SAM" id="MobiDB-lite"/>
    </source>
</evidence>
<proteinExistence type="predicted"/>
<dbReference type="PANTHER" id="PTHR22951:SF5">
    <property type="entry name" value="PHOSPHATIDYLINOSITOL-BINDING CLATHRIN ASSEMBLY PROTEIN LAP"/>
    <property type="match status" value="1"/>
</dbReference>
<feature type="compositionally biased region" description="Low complexity" evidence="1">
    <location>
        <begin position="401"/>
        <end position="416"/>
    </location>
</feature>
<dbReference type="Gene3D" id="1.25.40.90">
    <property type="match status" value="1"/>
</dbReference>
<dbReference type="InterPro" id="IPR011417">
    <property type="entry name" value="ANTH_dom"/>
</dbReference>
<feature type="region of interest" description="Disordered" evidence="1">
    <location>
        <begin position="155"/>
        <end position="178"/>
    </location>
</feature>
<dbReference type="Pfam" id="PF07651">
    <property type="entry name" value="ANTH"/>
    <property type="match status" value="1"/>
</dbReference>
<evidence type="ECO:0000259" key="2">
    <source>
        <dbReference type="PROSITE" id="PS50942"/>
    </source>
</evidence>
<dbReference type="GO" id="GO:0030136">
    <property type="term" value="C:clathrin-coated vesicle"/>
    <property type="evidence" value="ECO:0007669"/>
    <property type="project" value="InterPro"/>
</dbReference>
<feature type="region of interest" description="Disordered" evidence="1">
    <location>
        <begin position="472"/>
        <end position="506"/>
    </location>
</feature>
<dbReference type="InterPro" id="IPR013809">
    <property type="entry name" value="ENTH"/>
</dbReference>
<keyword evidence="4" id="KW-1185">Reference proteome</keyword>
<dbReference type="GO" id="GO:0072583">
    <property type="term" value="P:clathrin-dependent endocytosis"/>
    <property type="evidence" value="ECO:0007669"/>
    <property type="project" value="InterPro"/>
</dbReference>
<dbReference type="AlphaFoldDB" id="A0AAV9IZV9"/>
<sequence length="639" mass="70012">MALFQRFSDRLVRVQTHISSNELKRSVIKSTSAEVVRPPYKHVRRIAEATSAVPHEGNRKLGPNKVFQYLFDRLSISDCWAVTCKTLLVYHVLLEEGGPFFQELLLENPGLFLWGAARLRDPNFVYFDFAQRFATYLQEKVIAYRTLSSAYDRVSADSGTRRRNPSTSWQGPDRSSMGAAGPRLALAGPSWPGQAMAAGPAATALPRIPVGDMNRLDVRQVLQVLPVLETQLEALVDAQLSDNAQHNDVTSAVEERVVSDLLPLFRQVTTGISRMLEVFYTLETDHAIRCLHIYERYVRLAPRAQQLLRTVSMISRWGSEVYEELAHAPLDYASGMRHHIMGQDVVVPSFEEQERDRKQEEDALRQAIAESIREAQEEMRAASAATDVGATGPKLDPQRQAPSATSTASDAVAVPALSSSANEQPAPASPAAAGNRQEESEASASTAAKPIVSEEPPQAQALSLADAYFGEADEAPTPPMQPSVSGALRQRGGKKKSLPAPIQPRTDVPVTTRDIRLRAKRDGASHGMARFGGSAVATSAFESGTPYPPPAPWASEWSPQQHFGMPWATPMSPPPSYYLPHAAPPDSHYPPPWPFWALPPPPPALPPWPQAPEWNYAALPPPPPPPDSSSDPDPERSRS</sequence>
<feature type="compositionally biased region" description="Pro residues" evidence="1">
    <location>
        <begin position="600"/>
        <end position="610"/>
    </location>
</feature>
<dbReference type="PROSITE" id="PS50942">
    <property type="entry name" value="ENTH"/>
    <property type="match status" value="1"/>
</dbReference>
<evidence type="ECO:0000313" key="3">
    <source>
        <dbReference type="EMBL" id="KAK4537834.1"/>
    </source>
</evidence>
<dbReference type="EMBL" id="JANCYW010000014">
    <property type="protein sequence ID" value="KAK4537834.1"/>
    <property type="molecule type" value="Genomic_DNA"/>
</dbReference>
<reference evidence="3 4" key="1">
    <citation type="submission" date="2022-07" db="EMBL/GenBank/DDBJ databases">
        <title>Genome-wide signatures of adaptation to extreme environments.</title>
        <authorList>
            <person name="Cho C.H."/>
            <person name="Yoon H.S."/>
        </authorList>
    </citation>
    <scope>NUCLEOTIDE SEQUENCE [LARGE SCALE GENOMIC DNA]</scope>
    <source>
        <strain evidence="3 4">DBV 063 E5</strain>
    </source>
</reference>
<organism evidence="3 4">
    <name type="scientific">Cyanidium caldarium</name>
    <name type="common">Red alga</name>
    <dbReference type="NCBI Taxonomy" id="2771"/>
    <lineage>
        <taxon>Eukaryota</taxon>
        <taxon>Rhodophyta</taxon>
        <taxon>Bangiophyceae</taxon>
        <taxon>Cyanidiales</taxon>
        <taxon>Cyanidiaceae</taxon>
        <taxon>Cyanidium</taxon>
    </lineage>
</organism>
<dbReference type="Proteomes" id="UP001301350">
    <property type="component" value="Unassembled WGS sequence"/>
</dbReference>
<dbReference type="GO" id="GO:0005905">
    <property type="term" value="C:clathrin-coated pit"/>
    <property type="evidence" value="ECO:0007669"/>
    <property type="project" value="TreeGrafter"/>
</dbReference>
<dbReference type="InterPro" id="IPR008942">
    <property type="entry name" value="ENTH_VHS"/>
</dbReference>
<dbReference type="PANTHER" id="PTHR22951">
    <property type="entry name" value="CLATHRIN ASSEMBLY PROTEIN"/>
    <property type="match status" value="1"/>
</dbReference>
<evidence type="ECO:0000313" key="4">
    <source>
        <dbReference type="Proteomes" id="UP001301350"/>
    </source>
</evidence>
<gene>
    <name evidence="3" type="ORF">CDCA_CDCA14G3859</name>
</gene>
<dbReference type="SUPFAM" id="SSF89009">
    <property type="entry name" value="GAT-like domain"/>
    <property type="match status" value="1"/>
</dbReference>
<dbReference type="GO" id="GO:0006900">
    <property type="term" value="P:vesicle budding from membrane"/>
    <property type="evidence" value="ECO:0007669"/>
    <property type="project" value="TreeGrafter"/>
</dbReference>
<dbReference type="GO" id="GO:0048268">
    <property type="term" value="P:clathrin coat assembly"/>
    <property type="evidence" value="ECO:0007669"/>
    <property type="project" value="InterPro"/>
</dbReference>
<dbReference type="GO" id="GO:0032050">
    <property type="term" value="F:clathrin heavy chain binding"/>
    <property type="evidence" value="ECO:0007669"/>
    <property type="project" value="TreeGrafter"/>
</dbReference>
<dbReference type="Gene3D" id="1.20.58.150">
    <property type="entry name" value="ANTH domain"/>
    <property type="match status" value="1"/>
</dbReference>